<dbReference type="PANTHER" id="PTHR35385">
    <property type="entry name" value="PROTEIN B, PUTATIVE-RELATED-RELATED"/>
    <property type="match status" value="1"/>
</dbReference>
<reference evidence="1" key="1">
    <citation type="submission" date="2019-10" db="EMBL/GenBank/DDBJ databases">
        <title>Conservation and host-specific expression of non-tandemly repeated heterogenous ribosome RNA gene in arbuscular mycorrhizal fungi.</title>
        <authorList>
            <person name="Maeda T."/>
            <person name="Kobayashi Y."/>
            <person name="Nakagawa T."/>
            <person name="Ezawa T."/>
            <person name="Yamaguchi K."/>
            <person name="Bino T."/>
            <person name="Nishimoto Y."/>
            <person name="Shigenobu S."/>
            <person name="Kawaguchi M."/>
        </authorList>
    </citation>
    <scope>NUCLEOTIDE SEQUENCE</scope>
    <source>
        <strain evidence="1">HR1</strain>
    </source>
</reference>
<comment type="caution">
    <text evidence="1">The sequence shown here is derived from an EMBL/GenBank/DDBJ whole genome shotgun (WGS) entry which is preliminary data.</text>
</comment>
<accession>A0A8H3LBH5</accession>
<sequence length="184" mass="21515">MEGDNTENIQQIYSWNLLPDILKPVLPCEYTYLIQKLDILLPYQTQENFKVENFELDAFVDVCNKEEASGWVAAFESHSKTTMLESKRKNRITKRLQSSRAWDINCTASIHIRLERRKLIHTHPLEINIKFTHNHVINSAESLNFRRIKDEVKKKFIELFKDGHSPSSALIAHEDELHINATND</sequence>
<dbReference type="EMBL" id="BLAL01000077">
    <property type="protein sequence ID" value="GES84084.1"/>
    <property type="molecule type" value="Genomic_DNA"/>
</dbReference>
<evidence type="ECO:0000313" key="1">
    <source>
        <dbReference type="EMBL" id="GES84084.1"/>
    </source>
</evidence>
<dbReference type="OrthoDB" id="2435991at2759"/>
<organism evidence="1 2">
    <name type="scientific">Rhizophagus clarus</name>
    <dbReference type="NCBI Taxonomy" id="94130"/>
    <lineage>
        <taxon>Eukaryota</taxon>
        <taxon>Fungi</taxon>
        <taxon>Fungi incertae sedis</taxon>
        <taxon>Mucoromycota</taxon>
        <taxon>Glomeromycotina</taxon>
        <taxon>Glomeromycetes</taxon>
        <taxon>Glomerales</taxon>
        <taxon>Glomeraceae</taxon>
        <taxon>Rhizophagus</taxon>
    </lineage>
</organism>
<gene>
    <name evidence="1" type="ORF">RCL2_001122200</name>
</gene>
<dbReference type="AlphaFoldDB" id="A0A8H3LBH5"/>
<dbReference type="PANTHER" id="PTHR35385:SF2">
    <property type="entry name" value="PROTEIN B, PUTATIVE-RELATED"/>
    <property type="match status" value="1"/>
</dbReference>
<dbReference type="Proteomes" id="UP000615446">
    <property type="component" value="Unassembled WGS sequence"/>
</dbReference>
<proteinExistence type="predicted"/>
<evidence type="ECO:0000313" key="2">
    <source>
        <dbReference type="Proteomes" id="UP000615446"/>
    </source>
</evidence>
<protein>
    <submittedName>
        <fullName evidence="1">Uncharacterized protein</fullName>
    </submittedName>
</protein>
<name>A0A8H3LBH5_9GLOM</name>